<sequence length="188" mass="19359">MSAVLAPDAALRARRALGLSLWAAGVVLTVGSGAVAARIATFDGSMLTQVDERRDPHAVFPATEAIERDVLDVRPPVVETLALASVWPATEALPPPEDATSLSSETSAAADMAYVSPDASDAAALAEATRPRAVPGVIECTETCFDAHQAATGTVETTGGDTTSLPTVTPETAARPETVALDDLLPRR</sequence>
<proteinExistence type="predicted"/>
<dbReference type="AlphaFoldDB" id="A0A3G9G3L5"/>
<feature type="region of interest" description="Disordered" evidence="1">
    <location>
        <begin position="154"/>
        <end position="188"/>
    </location>
</feature>
<dbReference type="OrthoDB" id="7173485at2"/>
<evidence type="ECO:0000313" key="2">
    <source>
        <dbReference type="EMBL" id="BBF81932.1"/>
    </source>
</evidence>
<gene>
    <name evidence="2" type="ORF">EM6_2548</name>
</gene>
<accession>A0A3G9G3L5</accession>
<dbReference type="EMBL" id="AP018828">
    <property type="protein sequence ID" value="BBF81932.1"/>
    <property type="molecule type" value="Genomic_DNA"/>
</dbReference>
<reference evidence="3" key="1">
    <citation type="journal article" date="2017" name="Biotechnol. Biofuels">
        <title>Evaluation of environmental bacterial communities as a factor affecting the growth of duckweed Lemna minor.</title>
        <authorList>
            <person name="Ishizawa H."/>
            <person name="Kuroda M."/>
            <person name="Morikawa M."/>
            <person name="Ike M."/>
        </authorList>
    </citation>
    <scope>NUCLEOTIDE SEQUENCE [LARGE SCALE GENOMIC DNA]</scope>
    <source>
        <strain evidence="3">M6</strain>
    </source>
</reference>
<reference evidence="3" key="2">
    <citation type="journal article" date="2017" name="Plant Physiol. Biochem.">
        <title>Differential oxidative and antioxidative response of duckweed Lemna minor toward plant growth promoting/inhibiting bacteria.</title>
        <authorList>
            <person name="Ishizawa H."/>
            <person name="Kuroda M."/>
            <person name="Morikawa M."/>
            <person name="Ike M."/>
        </authorList>
    </citation>
    <scope>NUCLEOTIDE SEQUENCE [LARGE SCALE GENOMIC DNA]</scope>
    <source>
        <strain evidence="3">M6</strain>
    </source>
</reference>
<name>A0A3G9G3L5_9CAUL</name>
<protein>
    <submittedName>
        <fullName evidence="2">Uncharacterized protein</fullName>
    </submittedName>
</protein>
<evidence type="ECO:0000256" key="1">
    <source>
        <dbReference type="SAM" id="MobiDB-lite"/>
    </source>
</evidence>
<organism evidence="2 3">
    <name type="scientific">Asticcacaulis excentricus</name>
    <dbReference type="NCBI Taxonomy" id="78587"/>
    <lineage>
        <taxon>Bacteria</taxon>
        <taxon>Pseudomonadati</taxon>
        <taxon>Pseudomonadota</taxon>
        <taxon>Alphaproteobacteria</taxon>
        <taxon>Caulobacterales</taxon>
        <taxon>Caulobacteraceae</taxon>
        <taxon>Asticcacaulis</taxon>
    </lineage>
</organism>
<dbReference type="Proteomes" id="UP000278756">
    <property type="component" value="Chromosome 2"/>
</dbReference>
<feature type="compositionally biased region" description="Low complexity" evidence="1">
    <location>
        <begin position="154"/>
        <end position="163"/>
    </location>
</feature>
<dbReference type="RefSeq" id="WP_126423565.1">
    <property type="nucleotide sequence ID" value="NZ_AP018828.1"/>
</dbReference>
<evidence type="ECO:0000313" key="3">
    <source>
        <dbReference type="Proteomes" id="UP000278756"/>
    </source>
</evidence>